<sequence>LNFPHRKIYESANEMEEGVGDKFLQNRGVMPDKEQEFNRGYDIKQREEIVGDLTKIRTEPNYIVKNPKNIKSFDCEVRGIIDIDGNIYVHTKHYEDYTTHENMLDVLYDLNIFKKEHNWHQSPPKTFLTVQREKCTNNFLIGESNLPYGKSGEYWTADAKNDEAYYQFLDNAARV</sequence>
<feature type="non-terminal residue" evidence="1">
    <location>
        <position position="175"/>
    </location>
</feature>
<organism evidence="1">
    <name type="scientific">marine sediment metagenome</name>
    <dbReference type="NCBI Taxonomy" id="412755"/>
    <lineage>
        <taxon>unclassified sequences</taxon>
        <taxon>metagenomes</taxon>
        <taxon>ecological metagenomes</taxon>
    </lineage>
</organism>
<name>X1BYB6_9ZZZZ</name>
<accession>X1BYB6</accession>
<evidence type="ECO:0000313" key="1">
    <source>
        <dbReference type="EMBL" id="GAG86117.1"/>
    </source>
</evidence>
<dbReference type="AlphaFoldDB" id="X1BYB6"/>
<gene>
    <name evidence="1" type="ORF">S01H4_28522</name>
</gene>
<comment type="caution">
    <text evidence="1">The sequence shown here is derived from an EMBL/GenBank/DDBJ whole genome shotgun (WGS) entry which is preliminary data.</text>
</comment>
<feature type="non-terminal residue" evidence="1">
    <location>
        <position position="1"/>
    </location>
</feature>
<dbReference type="EMBL" id="BART01014208">
    <property type="protein sequence ID" value="GAG86117.1"/>
    <property type="molecule type" value="Genomic_DNA"/>
</dbReference>
<protein>
    <submittedName>
        <fullName evidence="1">Uncharacterized protein</fullName>
    </submittedName>
</protein>
<reference evidence="1" key="1">
    <citation type="journal article" date="2014" name="Front. Microbiol.">
        <title>High frequency of phylogenetically diverse reductive dehalogenase-homologous genes in deep subseafloor sedimentary metagenomes.</title>
        <authorList>
            <person name="Kawai M."/>
            <person name="Futagami T."/>
            <person name="Toyoda A."/>
            <person name="Takaki Y."/>
            <person name="Nishi S."/>
            <person name="Hori S."/>
            <person name="Arai W."/>
            <person name="Tsubouchi T."/>
            <person name="Morono Y."/>
            <person name="Uchiyama I."/>
            <person name="Ito T."/>
            <person name="Fujiyama A."/>
            <person name="Inagaki F."/>
            <person name="Takami H."/>
        </authorList>
    </citation>
    <scope>NUCLEOTIDE SEQUENCE</scope>
    <source>
        <strain evidence="1">Expedition CK06-06</strain>
    </source>
</reference>
<proteinExistence type="predicted"/>